<dbReference type="GO" id="GO:0005509">
    <property type="term" value="F:calcium ion binding"/>
    <property type="evidence" value="ECO:0007669"/>
    <property type="project" value="InterPro"/>
</dbReference>
<evidence type="ECO:0000256" key="5">
    <source>
        <dbReference type="ARBA" id="ARBA00022989"/>
    </source>
</evidence>
<evidence type="ECO:0000313" key="10">
    <source>
        <dbReference type="Proteomes" id="UP000719412"/>
    </source>
</evidence>
<sequence>MISNQRPWRYRKKELQDADGDGFITTPELQRMIRRSISTTEGPPPPPEVVRRIHQVADTDHDGRLNYQEFVAMINNPRFKDIFGRYVTKYVNFIVPRKKLGSYDVPDGQEQLYEDQYTCWPPRVGMIIISIIELIFFLVDEIKEENSTTFATGPMAQTFIYDPTKRYQVWRYITYMFVHIGYLHLVVNLAVQIFIGIPLEMVHGWWRVLLIYVTGVVAGSLGTSMTDPMSKLAGASGGVYSLITAHIATIILNWKQMSFPLVQLFIFLLVTGVDVGTSIYNRYWTDMDEHIGYVAHFGGALAGLLVGIFVLRNLEVTKKENVIWWIAVAAYVALMLVGIYFTIEVVEDCEVDWKTSETIEEPDIQHYLNMPPEDDEM</sequence>
<feature type="transmembrane region" description="Helical" evidence="7">
    <location>
        <begin position="323"/>
        <end position="343"/>
    </location>
</feature>
<evidence type="ECO:0000256" key="7">
    <source>
        <dbReference type="SAM" id="Phobius"/>
    </source>
</evidence>
<dbReference type="SMART" id="SM00054">
    <property type="entry name" value="EFh"/>
    <property type="match status" value="2"/>
</dbReference>
<name>A0A8J6H8P5_TENMO</name>
<dbReference type="EMBL" id="JABDTM020027689">
    <property type="protein sequence ID" value="KAH0810154.1"/>
    <property type="molecule type" value="Genomic_DNA"/>
</dbReference>
<reference evidence="9" key="1">
    <citation type="journal article" date="2020" name="J Insects Food Feed">
        <title>The yellow mealworm (Tenebrio molitor) genome: a resource for the emerging insects as food and feed industry.</title>
        <authorList>
            <person name="Eriksson T."/>
            <person name="Andere A."/>
            <person name="Kelstrup H."/>
            <person name="Emery V."/>
            <person name="Picard C."/>
        </authorList>
    </citation>
    <scope>NUCLEOTIDE SEQUENCE</scope>
    <source>
        <strain evidence="9">Stoneville</strain>
        <tissue evidence="9">Whole head</tissue>
    </source>
</reference>
<evidence type="ECO:0000256" key="4">
    <source>
        <dbReference type="ARBA" id="ARBA00022837"/>
    </source>
</evidence>
<feature type="domain" description="EF-hand" evidence="8">
    <location>
        <begin position="17"/>
        <end position="39"/>
    </location>
</feature>
<organism evidence="9 10">
    <name type="scientific">Tenebrio molitor</name>
    <name type="common">Yellow mealworm beetle</name>
    <dbReference type="NCBI Taxonomy" id="7067"/>
    <lineage>
        <taxon>Eukaryota</taxon>
        <taxon>Metazoa</taxon>
        <taxon>Ecdysozoa</taxon>
        <taxon>Arthropoda</taxon>
        <taxon>Hexapoda</taxon>
        <taxon>Insecta</taxon>
        <taxon>Pterygota</taxon>
        <taxon>Neoptera</taxon>
        <taxon>Endopterygota</taxon>
        <taxon>Coleoptera</taxon>
        <taxon>Polyphaga</taxon>
        <taxon>Cucujiformia</taxon>
        <taxon>Tenebrionidae</taxon>
        <taxon>Tenebrio</taxon>
    </lineage>
</organism>
<evidence type="ECO:0000256" key="6">
    <source>
        <dbReference type="ARBA" id="ARBA00023136"/>
    </source>
</evidence>
<evidence type="ECO:0000256" key="2">
    <source>
        <dbReference type="ARBA" id="ARBA00009045"/>
    </source>
</evidence>
<dbReference type="InterPro" id="IPR002048">
    <property type="entry name" value="EF_hand_dom"/>
</dbReference>
<dbReference type="GO" id="GO:0016020">
    <property type="term" value="C:membrane"/>
    <property type="evidence" value="ECO:0007669"/>
    <property type="project" value="UniProtKB-SubCell"/>
</dbReference>
<feature type="transmembrane region" description="Helical" evidence="7">
    <location>
        <begin position="264"/>
        <end position="284"/>
    </location>
</feature>
<dbReference type="InterPro" id="IPR051739">
    <property type="entry name" value="Rhomboid_IM_Serine_Proteases"/>
</dbReference>
<dbReference type="SUPFAM" id="SSF47473">
    <property type="entry name" value="EF-hand"/>
    <property type="match status" value="1"/>
</dbReference>
<feature type="transmembrane region" description="Helical" evidence="7">
    <location>
        <begin position="172"/>
        <end position="197"/>
    </location>
</feature>
<dbReference type="InterPro" id="IPR018247">
    <property type="entry name" value="EF_Hand_1_Ca_BS"/>
</dbReference>
<dbReference type="Gene3D" id="1.10.238.10">
    <property type="entry name" value="EF-hand"/>
    <property type="match status" value="1"/>
</dbReference>
<dbReference type="PROSITE" id="PS50222">
    <property type="entry name" value="EF_HAND_2"/>
    <property type="match status" value="2"/>
</dbReference>
<comment type="caution">
    <text evidence="9">The sequence shown here is derived from an EMBL/GenBank/DDBJ whole genome shotgun (WGS) entry which is preliminary data.</text>
</comment>
<keyword evidence="5 7" id="KW-1133">Transmembrane helix</keyword>
<evidence type="ECO:0000313" key="9">
    <source>
        <dbReference type="EMBL" id="KAH0810154.1"/>
    </source>
</evidence>
<dbReference type="CDD" id="cd00051">
    <property type="entry name" value="EFh"/>
    <property type="match status" value="1"/>
</dbReference>
<comment type="subcellular location">
    <subcellularLocation>
        <location evidence="1">Membrane</location>
        <topology evidence="1">Multi-pass membrane protein</topology>
    </subcellularLocation>
</comment>
<feature type="transmembrane region" description="Helical" evidence="7">
    <location>
        <begin position="290"/>
        <end position="311"/>
    </location>
</feature>
<evidence type="ECO:0000256" key="1">
    <source>
        <dbReference type="ARBA" id="ARBA00004141"/>
    </source>
</evidence>
<dbReference type="AlphaFoldDB" id="A0A8J6H8P5"/>
<evidence type="ECO:0000256" key="3">
    <source>
        <dbReference type="ARBA" id="ARBA00022692"/>
    </source>
</evidence>
<keyword evidence="4" id="KW-0106">Calcium</keyword>
<reference evidence="9" key="2">
    <citation type="submission" date="2021-08" db="EMBL/GenBank/DDBJ databases">
        <authorList>
            <person name="Eriksson T."/>
        </authorList>
    </citation>
    <scope>NUCLEOTIDE SEQUENCE</scope>
    <source>
        <strain evidence="9">Stoneville</strain>
        <tissue evidence="9">Whole head</tissue>
    </source>
</reference>
<dbReference type="Proteomes" id="UP000719412">
    <property type="component" value="Unassembled WGS sequence"/>
</dbReference>
<dbReference type="InterPro" id="IPR011992">
    <property type="entry name" value="EF-hand-dom_pair"/>
</dbReference>
<proteinExistence type="inferred from homology"/>
<dbReference type="PROSITE" id="PS00018">
    <property type="entry name" value="EF_HAND_1"/>
    <property type="match status" value="2"/>
</dbReference>
<dbReference type="SUPFAM" id="SSF144091">
    <property type="entry name" value="Rhomboid-like"/>
    <property type="match status" value="1"/>
</dbReference>
<gene>
    <name evidence="9" type="ORF">GEV33_012637</name>
</gene>
<keyword evidence="10" id="KW-1185">Reference proteome</keyword>
<dbReference type="PANTHER" id="PTHR45840">
    <property type="entry name" value="RHOMBOID-RELATED PROTEIN"/>
    <property type="match status" value="1"/>
</dbReference>
<dbReference type="Gene3D" id="1.20.1540.10">
    <property type="entry name" value="Rhomboid-like"/>
    <property type="match status" value="1"/>
</dbReference>
<dbReference type="InterPro" id="IPR022764">
    <property type="entry name" value="Peptidase_S54_rhomboid_dom"/>
</dbReference>
<dbReference type="GO" id="GO:0004252">
    <property type="term" value="F:serine-type endopeptidase activity"/>
    <property type="evidence" value="ECO:0007669"/>
    <property type="project" value="InterPro"/>
</dbReference>
<feature type="transmembrane region" description="Helical" evidence="7">
    <location>
        <begin position="232"/>
        <end position="252"/>
    </location>
</feature>
<keyword evidence="3 7" id="KW-0812">Transmembrane</keyword>
<dbReference type="FunFam" id="1.20.1540.10:FF:000024">
    <property type="entry name" value="Blast:Protein rhomboid"/>
    <property type="match status" value="1"/>
</dbReference>
<feature type="domain" description="EF-hand" evidence="8">
    <location>
        <begin position="45"/>
        <end position="80"/>
    </location>
</feature>
<protein>
    <recommendedName>
        <fullName evidence="8">EF-hand domain-containing protein</fullName>
    </recommendedName>
</protein>
<evidence type="ECO:0000259" key="8">
    <source>
        <dbReference type="PROSITE" id="PS50222"/>
    </source>
</evidence>
<keyword evidence="6 7" id="KW-0472">Membrane</keyword>
<accession>A0A8J6H8P5</accession>
<dbReference type="Pfam" id="PF13499">
    <property type="entry name" value="EF-hand_7"/>
    <property type="match status" value="1"/>
</dbReference>
<comment type="similarity">
    <text evidence="2">Belongs to the peptidase S54 family.</text>
</comment>
<dbReference type="InterPro" id="IPR035952">
    <property type="entry name" value="Rhomboid-like_sf"/>
</dbReference>
<dbReference type="PANTHER" id="PTHR45840:SF8">
    <property type="entry name" value="RHOMBOID PROTEASE"/>
    <property type="match status" value="1"/>
</dbReference>
<dbReference type="Pfam" id="PF01694">
    <property type="entry name" value="Rhomboid"/>
    <property type="match status" value="1"/>
</dbReference>